<dbReference type="STRING" id="1218599.LEP1GSC195_3538"/>
<reference evidence="1" key="1">
    <citation type="submission" date="2013-04" db="EMBL/GenBank/DDBJ databases">
        <authorList>
            <person name="Harkins D.M."/>
            <person name="Durkin A.S."/>
            <person name="Brinkac L.M."/>
            <person name="Haft D.H."/>
            <person name="Selengut J.D."/>
            <person name="Sanka R."/>
            <person name="DePew J."/>
            <person name="Purushe J."/>
            <person name="Galloway R.L."/>
            <person name="Vinetz J.M."/>
            <person name="Sutton G.G."/>
            <person name="Nierman W.C."/>
            <person name="Fouts D.E."/>
        </authorList>
    </citation>
    <scope>NUCLEOTIDE SEQUENCE [LARGE SCALE GENOMIC DNA]</scope>
    <source>
        <strain evidence="1">CDC</strain>
    </source>
</reference>
<dbReference type="AlphaFoldDB" id="R9A645"/>
<accession>R9A645</accession>
<comment type="caution">
    <text evidence="1">The sequence shown here is derived from an EMBL/GenBank/DDBJ whole genome shotgun (WGS) entry which is preliminary data.</text>
</comment>
<proteinExistence type="predicted"/>
<dbReference type="EMBL" id="AOGZ02000014">
    <property type="protein sequence ID" value="EOQ97489.1"/>
    <property type="molecule type" value="Genomic_DNA"/>
</dbReference>
<dbReference type="Proteomes" id="UP000013984">
    <property type="component" value="Unassembled WGS sequence"/>
</dbReference>
<protein>
    <submittedName>
        <fullName evidence="1">Uncharacterized protein</fullName>
    </submittedName>
</protein>
<sequence>MGRILHSLLFHRKPSLHFLFFAEKLNLSKELNYKSQSWQ</sequence>
<evidence type="ECO:0000313" key="2">
    <source>
        <dbReference type="Proteomes" id="UP000013984"/>
    </source>
</evidence>
<gene>
    <name evidence="1" type="ORF">LEP1GSC195_3538</name>
</gene>
<name>R9A645_9LEPT</name>
<keyword evidence="2" id="KW-1185">Reference proteome</keyword>
<organism evidence="1 2">
    <name type="scientific">Leptospira wolbachii serovar Codice str. CDC</name>
    <dbReference type="NCBI Taxonomy" id="1218599"/>
    <lineage>
        <taxon>Bacteria</taxon>
        <taxon>Pseudomonadati</taxon>
        <taxon>Spirochaetota</taxon>
        <taxon>Spirochaetia</taxon>
        <taxon>Leptospirales</taxon>
        <taxon>Leptospiraceae</taxon>
        <taxon>Leptospira</taxon>
    </lineage>
</organism>
<evidence type="ECO:0000313" key="1">
    <source>
        <dbReference type="EMBL" id="EOQ97489.1"/>
    </source>
</evidence>